<name>A0A933KXF2_9HYPH</name>
<keyword evidence="2" id="KW-0805">Transcription regulation</keyword>
<dbReference type="PANTHER" id="PTHR30537">
    <property type="entry name" value="HTH-TYPE TRANSCRIPTIONAL REGULATOR"/>
    <property type="match status" value="1"/>
</dbReference>
<dbReference type="Gene3D" id="3.40.190.10">
    <property type="entry name" value="Periplasmic binding protein-like II"/>
    <property type="match status" value="2"/>
</dbReference>
<evidence type="ECO:0000256" key="4">
    <source>
        <dbReference type="ARBA" id="ARBA00023163"/>
    </source>
</evidence>
<dbReference type="Pfam" id="PF00126">
    <property type="entry name" value="HTH_1"/>
    <property type="match status" value="1"/>
</dbReference>
<dbReference type="Gene3D" id="1.10.10.10">
    <property type="entry name" value="Winged helix-like DNA-binding domain superfamily/Winged helix DNA-binding domain"/>
    <property type="match status" value="1"/>
</dbReference>
<keyword evidence="4" id="KW-0804">Transcription</keyword>
<proteinExistence type="inferred from homology"/>
<dbReference type="GO" id="GO:0006351">
    <property type="term" value="P:DNA-templated transcription"/>
    <property type="evidence" value="ECO:0007669"/>
    <property type="project" value="TreeGrafter"/>
</dbReference>
<evidence type="ECO:0000313" key="6">
    <source>
        <dbReference type="EMBL" id="MBI4920409.1"/>
    </source>
</evidence>
<dbReference type="InterPro" id="IPR058163">
    <property type="entry name" value="LysR-type_TF_proteobact-type"/>
</dbReference>
<dbReference type="Proteomes" id="UP000782610">
    <property type="component" value="Unassembled WGS sequence"/>
</dbReference>
<reference evidence="6" key="1">
    <citation type="submission" date="2020-07" db="EMBL/GenBank/DDBJ databases">
        <title>Huge and variable diversity of episymbiotic CPR bacteria and DPANN archaea in groundwater ecosystems.</title>
        <authorList>
            <person name="He C.Y."/>
            <person name="Keren R."/>
            <person name="Whittaker M."/>
            <person name="Farag I.F."/>
            <person name="Doudna J."/>
            <person name="Cate J.H.D."/>
            <person name="Banfield J.F."/>
        </authorList>
    </citation>
    <scope>NUCLEOTIDE SEQUENCE</scope>
    <source>
        <strain evidence="6">NC_groundwater_1586_Pr3_B-0.1um_66_15</strain>
    </source>
</reference>
<dbReference type="FunFam" id="1.10.10.10:FF:000001">
    <property type="entry name" value="LysR family transcriptional regulator"/>
    <property type="match status" value="1"/>
</dbReference>
<dbReference type="SUPFAM" id="SSF53850">
    <property type="entry name" value="Periplasmic binding protein-like II"/>
    <property type="match status" value="1"/>
</dbReference>
<sequence>MTDALPPLAAIRVFEAAARNLSFTRAAAELGMTQAAVSYQIKLLEDRLGAPLFLRQPRALALTEAGQWLAPRTTEAFDLLRDAYGRFGEREEATLIVNTMHTFAAQWLAPRLGAYQLSHPKTAVRLETTTRVVDFTREEVDVVVRSGKGQWPGLLSHKLIDVRYTLMVSPALAKRVGGLETPADMAKIELLDRGDAWWLQWFAACGHPFDLPPPDAAPIMLQTITASAAMAGLGGALLVPEFFAQEIADGRLIQPFDIVVDDGNAYWLAFPESRRNVPKIKAFRDWIVGEIRTG</sequence>
<dbReference type="InterPro" id="IPR036390">
    <property type="entry name" value="WH_DNA-bd_sf"/>
</dbReference>
<dbReference type="GO" id="GO:0003700">
    <property type="term" value="F:DNA-binding transcription factor activity"/>
    <property type="evidence" value="ECO:0007669"/>
    <property type="project" value="InterPro"/>
</dbReference>
<dbReference type="PANTHER" id="PTHR30537:SF74">
    <property type="entry name" value="HTH-TYPE TRANSCRIPTIONAL REGULATOR TRPI"/>
    <property type="match status" value="1"/>
</dbReference>
<dbReference type="PROSITE" id="PS50931">
    <property type="entry name" value="HTH_LYSR"/>
    <property type="match status" value="1"/>
</dbReference>
<dbReference type="Pfam" id="PF03466">
    <property type="entry name" value="LysR_substrate"/>
    <property type="match status" value="1"/>
</dbReference>
<dbReference type="InterPro" id="IPR005119">
    <property type="entry name" value="LysR_subst-bd"/>
</dbReference>
<comment type="caution">
    <text evidence="6">The sequence shown here is derived from an EMBL/GenBank/DDBJ whole genome shotgun (WGS) entry which is preliminary data.</text>
</comment>
<evidence type="ECO:0000256" key="2">
    <source>
        <dbReference type="ARBA" id="ARBA00023015"/>
    </source>
</evidence>
<dbReference type="AlphaFoldDB" id="A0A933KXF2"/>
<dbReference type="InterPro" id="IPR000847">
    <property type="entry name" value="LysR_HTH_N"/>
</dbReference>
<keyword evidence="3" id="KW-0238">DNA-binding</keyword>
<feature type="domain" description="HTH lysR-type" evidence="5">
    <location>
        <begin position="6"/>
        <end position="63"/>
    </location>
</feature>
<comment type="similarity">
    <text evidence="1">Belongs to the LysR transcriptional regulatory family.</text>
</comment>
<gene>
    <name evidence="6" type="ORF">HY834_01555</name>
</gene>
<dbReference type="GO" id="GO:0043565">
    <property type="term" value="F:sequence-specific DNA binding"/>
    <property type="evidence" value="ECO:0007669"/>
    <property type="project" value="TreeGrafter"/>
</dbReference>
<organism evidence="6 7">
    <name type="scientific">Devosia nanyangense</name>
    <dbReference type="NCBI Taxonomy" id="1228055"/>
    <lineage>
        <taxon>Bacteria</taxon>
        <taxon>Pseudomonadati</taxon>
        <taxon>Pseudomonadota</taxon>
        <taxon>Alphaproteobacteria</taxon>
        <taxon>Hyphomicrobiales</taxon>
        <taxon>Devosiaceae</taxon>
        <taxon>Devosia</taxon>
    </lineage>
</organism>
<evidence type="ECO:0000256" key="3">
    <source>
        <dbReference type="ARBA" id="ARBA00023125"/>
    </source>
</evidence>
<evidence type="ECO:0000313" key="7">
    <source>
        <dbReference type="Proteomes" id="UP000782610"/>
    </source>
</evidence>
<evidence type="ECO:0000256" key="1">
    <source>
        <dbReference type="ARBA" id="ARBA00009437"/>
    </source>
</evidence>
<protein>
    <submittedName>
        <fullName evidence="6">LysR family transcriptional regulator</fullName>
    </submittedName>
</protein>
<dbReference type="EMBL" id="JACRAF010000005">
    <property type="protein sequence ID" value="MBI4920409.1"/>
    <property type="molecule type" value="Genomic_DNA"/>
</dbReference>
<evidence type="ECO:0000259" key="5">
    <source>
        <dbReference type="PROSITE" id="PS50931"/>
    </source>
</evidence>
<dbReference type="InterPro" id="IPR036388">
    <property type="entry name" value="WH-like_DNA-bd_sf"/>
</dbReference>
<dbReference type="PRINTS" id="PR00039">
    <property type="entry name" value="HTHLYSR"/>
</dbReference>
<dbReference type="CDD" id="cd08432">
    <property type="entry name" value="PBP2_GcdR_TrpI_HvrB_AmpR_like"/>
    <property type="match status" value="1"/>
</dbReference>
<dbReference type="SUPFAM" id="SSF46785">
    <property type="entry name" value="Winged helix' DNA-binding domain"/>
    <property type="match status" value="1"/>
</dbReference>
<accession>A0A933KXF2</accession>